<gene>
    <name evidence="3" type="ORF">K3174_10030</name>
</gene>
<dbReference type="EMBL" id="JAIGNO010000005">
    <property type="protein sequence ID" value="MBX7482874.1"/>
    <property type="molecule type" value="Genomic_DNA"/>
</dbReference>
<dbReference type="RefSeq" id="WP_221558128.1">
    <property type="nucleotide sequence ID" value="NZ_JAIGNO010000005.1"/>
</dbReference>
<comment type="caution">
    <text evidence="3">The sequence shown here is derived from an EMBL/GenBank/DDBJ whole genome shotgun (WGS) entry which is preliminary data.</text>
</comment>
<feature type="compositionally biased region" description="Basic and acidic residues" evidence="2">
    <location>
        <begin position="7"/>
        <end position="16"/>
    </location>
</feature>
<dbReference type="Proteomes" id="UP000755104">
    <property type="component" value="Unassembled WGS sequence"/>
</dbReference>
<accession>A0ABS7J6C2</accession>
<evidence type="ECO:0000313" key="4">
    <source>
        <dbReference type="Proteomes" id="UP000755104"/>
    </source>
</evidence>
<dbReference type="InterPro" id="IPR012875">
    <property type="entry name" value="SDHF4"/>
</dbReference>
<organism evidence="3 4">
    <name type="scientific">Qipengyuania qiaonensis</name>
    <dbReference type="NCBI Taxonomy" id="2867240"/>
    <lineage>
        <taxon>Bacteria</taxon>
        <taxon>Pseudomonadati</taxon>
        <taxon>Pseudomonadota</taxon>
        <taxon>Alphaproteobacteria</taxon>
        <taxon>Sphingomonadales</taxon>
        <taxon>Erythrobacteraceae</taxon>
        <taxon>Qipengyuania</taxon>
    </lineage>
</organism>
<name>A0ABS7J6C2_9SPHN</name>
<evidence type="ECO:0000256" key="2">
    <source>
        <dbReference type="SAM" id="MobiDB-lite"/>
    </source>
</evidence>
<feature type="region of interest" description="Disordered" evidence="2">
    <location>
        <begin position="1"/>
        <end position="42"/>
    </location>
</feature>
<proteinExistence type="inferred from homology"/>
<reference evidence="3 4" key="1">
    <citation type="submission" date="2021-08" db="EMBL/GenBank/DDBJ databases">
        <title>Comparative Genomics Analysis of the Genus Qipengyuania Reveals Extensive Genetic Diversity and Metabolic Versatility, Including the Description of Fifteen Novel Species.</title>
        <authorList>
            <person name="Liu Y."/>
        </authorList>
    </citation>
    <scope>NUCLEOTIDE SEQUENCE [LARGE SCALE GENOMIC DNA]</scope>
    <source>
        <strain evidence="3 4">6D47A</strain>
    </source>
</reference>
<keyword evidence="4" id="KW-1185">Reference proteome</keyword>
<dbReference type="Pfam" id="PF07896">
    <property type="entry name" value="DUF1674"/>
    <property type="match status" value="1"/>
</dbReference>
<comment type="similarity">
    <text evidence="1">Belongs to the SDHAF4 family.</text>
</comment>
<sequence>MSKRASKRPEGFEKPSHWTNDPPPEPKKGKDEEELSPTRYGDWVKDGIAIDF</sequence>
<evidence type="ECO:0000313" key="3">
    <source>
        <dbReference type="EMBL" id="MBX7482874.1"/>
    </source>
</evidence>
<evidence type="ECO:0000256" key="1">
    <source>
        <dbReference type="ARBA" id="ARBA00005701"/>
    </source>
</evidence>
<protein>
    <submittedName>
        <fullName evidence="3">DUF1674 domain-containing protein</fullName>
    </submittedName>
</protein>